<accession>A0A1H4B6W3</accession>
<name>A0A1H4B6W3_BIZPA</name>
<keyword evidence="2" id="KW-1185">Reference proteome</keyword>
<protein>
    <submittedName>
        <fullName evidence="1">Uncharacterized protein</fullName>
    </submittedName>
</protein>
<organism evidence="1 2">
    <name type="scientific">Bizionia paragorgiae</name>
    <dbReference type="NCBI Taxonomy" id="283786"/>
    <lineage>
        <taxon>Bacteria</taxon>
        <taxon>Pseudomonadati</taxon>
        <taxon>Bacteroidota</taxon>
        <taxon>Flavobacteriia</taxon>
        <taxon>Flavobacteriales</taxon>
        <taxon>Flavobacteriaceae</taxon>
        <taxon>Bizionia</taxon>
    </lineage>
</organism>
<dbReference type="EMBL" id="FNQK01000013">
    <property type="protein sequence ID" value="SEA43933.1"/>
    <property type="molecule type" value="Genomic_DNA"/>
</dbReference>
<evidence type="ECO:0000313" key="1">
    <source>
        <dbReference type="EMBL" id="SEA43933.1"/>
    </source>
</evidence>
<proteinExistence type="predicted"/>
<dbReference type="AlphaFoldDB" id="A0A1H4B6W3"/>
<dbReference type="STRING" id="283786.SAMN04487990_11368"/>
<reference evidence="2" key="1">
    <citation type="submission" date="2016-10" db="EMBL/GenBank/DDBJ databases">
        <authorList>
            <person name="Varghese N."/>
            <person name="Submissions S."/>
        </authorList>
    </citation>
    <scope>NUCLEOTIDE SEQUENCE [LARGE SCALE GENOMIC DNA]</scope>
    <source>
        <strain evidence="2">DSM 23842</strain>
    </source>
</reference>
<dbReference type="Proteomes" id="UP000198846">
    <property type="component" value="Unassembled WGS sequence"/>
</dbReference>
<gene>
    <name evidence="1" type="ORF">SAMN04487990_11368</name>
</gene>
<sequence length="202" mass="23736">MYMTELLNKFIDKIKNKEIDLYNEFGLQFELALYLRSLEDLKDYKIELERPINHFEINKSTKIPKKEIDICIYNQSSFKIAIEIKFSTNGQVPVQLFEFCKDICFLEQLVSEKFEKGYALVIVKSDNFYKSKTNTEGLYSIFRGQNKKPLNGVIECPTGVNKGQQITISNAYNIVWKELIGDYKYYLIEVKKPFGPKQLIRH</sequence>
<evidence type="ECO:0000313" key="2">
    <source>
        <dbReference type="Proteomes" id="UP000198846"/>
    </source>
</evidence>